<comment type="similarity">
    <text evidence="10 13">Belongs to the archaeal rpoM/eukaryotic RPA12/RPB9/RPC11 RNA polymerase family.</text>
</comment>
<comment type="function">
    <text evidence="9">Core component of RNA polymerase III (Pol III) which synthesizes small non-coding RNAs using the four ribonucleoside triphosphates as substrates. Can mediate Pol I proofreading of the nascent RNA transcript. Anchors into the Pol III active site to constantly monitor transcription fidelity, cleaves mis-incorporated 5'-ribonucleotides and restarts the transcription process. Once Pol III reaches the poly(dT) termination signal, can induce Pol III clamp opening and transcription termination. Pol III plays an important role in sensing and limiting infection by intracellular bacteria and DNA viruses. Acts as a nuclear and cytosolic DNA sensor involved in innate immune response. Can sense non-self dsDNA that serves as template for transcription into dsRNA. The non-self RNA polymerase III transcripts, such as Epstein-Barr virus-encoded RNAs (EBERs) induce type I interferon and NF-kappa-B through the RIG-I pathway.</text>
</comment>
<dbReference type="EMBL" id="CAJOBJ010334153">
    <property type="protein sequence ID" value="CAF5186684.1"/>
    <property type="molecule type" value="Genomic_DNA"/>
</dbReference>
<evidence type="ECO:0000256" key="8">
    <source>
        <dbReference type="ARBA" id="ARBA00044007"/>
    </source>
</evidence>
<feature type="binding site" evidence="11">
    <location>
        <position position="35"/>
    </location>
    <ligand>
        <name>Zn(2+)</name>
        <dbReference type="ChEBI" id="CHEBI:29105"/>
        <label>1</label>
    </ligand>
</feature>
<comment type="caution">
    <text evidence="16">The sequence shown here is derived from an EMBL/GenBank/DDBJ whole genome shotgun (WGS) entry which is preliminary data.</text>
</comment>
<dbReference type="Proteomes" id="UP000681967">
    <property type="component" value="Unassembled WGS sequence"/>
</dbReference>
<dbReference type="InterPro" id="IPR012164">
    <property type="entry name" value="Rpa12/Rpb9/Rpc10/TFS"/>
</dbReference>
<comment type="subcellular location">
    <subcellularLocation>
        <location evidence="1 10">Nucleus</location>
    </subcellularLocation>
</comment>
<feature type="binding site" evidence="11">
    <location>
        <position position="76"/>
    </location>
    <ligand>
        <name>Zn(2+)</name>
        <dbReference type="ChEBI" id="CHEBI:29105"/>
        <label>2</label>
    </ligand>
</feature>
<dbReference type="CDD" id="cd10509">
    <property type="entry name" value="Zn-ribbon_RPC11"/>
    <property type="match status" value="1"/>
</dbReference>
<evidence type="ECO:0000256" key="5">
    <source>
        <dbReference type="ARBA" id="ARBA00022833"/>
    </source>
</evidence>
<dbReference type="PROSITE" id="PS51133">
    <property type="entry name" value="ZF_TFIIS_2"/>
    <property type="match status" value="1"/>
</dbReference>
<evidence type="ECO:0000259" key="14">
    <source>
        <dbReference type="PROSITE" id="PS51133"/>
    </source>
</evidence>
<dbReference type="InterPro" id="IPR034014">
    <property type="entry name" value="Zn_ribbon_RPC11_C"/>
</dbReference>
<evidence type="ECO:0000256" key="13">
    <source>
        <dbReference type="RuleBase" id="RU003474"/>
    </source>
</evidence>
<dbReference type="GO" id="GO:0003899">
    <property type="term" value="F:DNA-directed RNA polymerase activity"/>
    <property type="evidence" value="ECO:0007669"/>
    <property type="project" value="InterPro"/>
</dbReference>
<dbReference type="Gene3D" id="2.20.25.10">
    <property type="match status" value="1"/>
</dbReference>
<dbReference type="GO" id="GO:0006386">
    <property type="term" value="P:termination of RNA polymerase III transcription"/>
    <property type="evidence" value="ECO:0007669"/>
    <property type="project" value="TreeGrafter"/>
</dbReference>
<dbReference type="InterPro" id="IPR001529">
    <property type="entry name" value="Zn_ribbon_RPB9"/>
</dbReference>
<feature type="domain" description="TFIIS-type" evidence="14">
    <location>
        <begin position="72"/>
        <end position="112"/>
    </location>
</feature>
<sequence length="113" mass="12960">MKNLMWKHSHVSPRCGNMLFVEQGDRCNRLACNTCPYICDIVTKITERQYTSLKAIDDVLGGAASMENVDKTEITCPKCAHTKAYFMQLQTRSADEPMTTFYKCIECGHRWND</sequence>
<dbReference type="PROSITE" id="PS00466">
    <property type="entry name" value="ZF_TFIIS_1"/>
    <property type="match status" value="1"/>
</dbReference>
<dbReference type="Proteomes" id="UP000663866">
    <property type="component" value="Unassembled WGS sequence"/>
</dbReference>
<evidence type="ECO:0000256" key="12">
    <source>
        <dbReference type="PROSITE-ProRule" id="PRU00472"/>
    </source>
</evidence>
<dbReference type="InterPro" id="IPR001222">
    <property type="entry name" value="Znf_TFIIS"/>
</dbReference>
<dbReference type="Pfam" id="PF01096">
    <property type="entry name" value="Zn_ribbon_TFIIS"/>
    <property type="match status" value="1"/>
</dbReference>
<keyword evidence="3 11" id="KW-0479">Metal-binding</keyword>
<evidence type="ECO:0000256" key="10">
    <source>
        <dbReference type="PIRNR" id="PIRNR005586"/>
    </source>
</evidence>
<dbReference type="EMBL" id="CAJOBF010000010">
    <property type="protein sequence ID" value="CAF3722335.1"/>
    <property type="molecule type" value="Genomic_DNA"/>
</dbReference>
<dbReference type="PANTHER" id="PTHR11239:SF12">
    <property type="entry name" value="DNA-DIRECTED RNA POLYMERASE III SUBUNIT RPC10"/>
    <property type="match status" value="1"/>
</dbReference>
<name>A0A819F2D9_9BILA</name>
<dbReference type="GO" id="GO:0008270">
    <property type="term" value="F:zinc ion binding"/>
    <property type="evidence" value="ECO:0007669"/>
    <property type="project" value="UniProtKB-KW"/>
</dbReference>
<comment type="function">
    <text evidence="10">DNA-dependent RNA polymerase catalyzes the transcription of DNA into RNA using the four ribonucleoside triphosphates as substrates.</text>
</comment>
<dbReference type="AlphaFoldDB" id="A0A819F2D9"/>
<keyword evidence="6 10" id="KW-0804">Transcription</keyword>
<evidence type="ECO:0000313" key="16">
    <source>
        <dbReference type="EMBL" id="CAF3860634.1"/>
    </source>
</evidence>
<dbReference type="Proteomes" id="UP000681720">
    <property type="component" value="Unassembled WGS sequence"/>
</dbReference>
<dbReference type="PANTHER" id="PTHR11239">
    <property type="entry name" value="DNA-DIRECTED RNA POLYMERASE"/>
    <property type="match status" value="1"/>
</dbReference>
<evidence type="ECO:0000256" key="7">
    <source>
        <dbReference type="ARBA" id="ARBA00023242"/>
    </source>
</evidence>
<reference evidence="16" key="1">
    <citation type="submission" date="2021-02" db="EMBL/GenBank/DDBJ databases">
        <authorList>
            <person name="Nowell W R."/>
        </authorList>
    </citation>
    <scope>NUCLEOTIDE SEQUENCE</scope>
</reference>
<dbReference type="EMBL" id="CAJOBG010000808">
    <property type="protein sequence ID" value="CAF3860634.1"/>
    <property type="molecule type" value="Genomic_DNA"/>
</dbReference>
<evidence type="ECO:0000256" key="2">
    <source>
        <dbReference type="ARBA" id="ARBA00022478"/>
    </source>
</evidence>
<dbReference type="FunFam" id="2.20.25.10:FF:000005">
    <property type="entry name" value="DNA-directed RNA polymerase subunit"/>
    <property type="match status" value="1"/>
</dbReference>
<dbReference type="EMBL" id="CAJOBH010235382">
    <property type="protein sequence ID" value="CAF5088454.1"/>
    <property type="molecule type" value="Genomic_DNA"/>
</dbReference>
<feature type="binding site" evidence="11">
    <location>
        <position position="107"/>
    </location>
    <ligand>
        <name>Zn(2+)</name>
        <dbReference type="ChEBI" id="CHEBI:29105"/>
        <label>2</label>
    </ligand>
</feature>
<organism evidence="16 19">
    <name type="scientific">Rotaria magnacalcarata</name>
    <dbReference type="NCBI Taxonomy" id="392030"/>
    <lineage>
        <taxon>Eukaryota</taxon>
        <taxon>Metazoa</taxon>
        <taxon>Spiralia</taxon>
        <taxon>Gnathifera</taxon>
        <taxon>Rotifera</taxon>
        <taxon>Eurotatoria</taxon>
        <taxon>Bdelloidea</taxon>
        <taxon>Philodinida</taxon>
        <taxon>Philodinidae</taxon>
        <taxon>Rotaria</taxon>
    </lineage>
</organism>
<evidence type="ECO:0000256" key="4">
    <source>
        <dbReference type="ARBA" id="ARBA00022771"/>
    </source>
</evidence>
<feature type="binding site" evidence="11">
    <location>
        <position position="15"/>
    </location>
    <ligand>
        <name>Zn(2+)</name>
        <dbReference type="ChEBI" id="CHEBI:29105"/>
        <label>1</label>
    </ligand>
</feature>
<keyword evidence="7 10" id="KW-0539">Nucleus</keyword>
<dbReference type="SMART" id="SM00440">
    <property type="entry name" value="ZnF_C2C2"/>
    <property type="match status" value="1"/>
</dbReference>
<evidence type="ECO:0000313" key="17">
    <source>
        <dbReference type="EMBL" id="CAF5088454.1"/>
    </source>
</evidence>
<comment type="subunit">
    <text evidence="8">Component of the RNA polymerase III complex consisting of 17 subunits: a ten-subunit horseshoe-shaped catalytic core composed of POLR3A/RPC1, POLR3B/RPC2, POLR1C/RPAC1, POLR1D/RPAC2, POLR3K/RPC10, POLR2E/RPABC1, POLR2F/RPABC2, POLR2H/RPABC3, POLR2K/RPABC4 and POLR2L/RPABC5; a mobile stalk composed of two subunits POLR3H/RPC8 and CRCP/RPC9, protruding from the core and functioning primarily in transcription initiation; and additional subunits homologous to general transcription factors of the RNA polymerase II machinery, POLR3C/RPC3-POLR3F/RPC6-POLR3G/RPC7 heterotrimer required for transcription initiation and POLR3D/RPC4-POLR3E/RPC5 heterodimer involved in both transcription initiation and termination.</text>
</comment>
<evidence type="ECO:0000256" key="1">
    <source>
        <dbReference type="ARBA" id="ARBA00004123"/>
    </source>
</evidence>
<evidence type="ECO:0000256" key="11">
    <source>
        <dbReference type="PIRSR" id="PIRSR005586-1"/>
    </source>
</evidence>
<keyword evidence="4 12" id="KW-0863">Zinc-finger</keyword>
<protein>
    <recommendedName>
        <fullName evidence="10">DNA-directed RNA polymerase subunit</fullName>
    </recommendedName>
</protein>
<accession>A0A819F2D9</accession>
<feature type="binding site" evidence="11">
    <location>
        <position position="32"/>
    </location>
    <ligand>
        <name>Zn(2+)</name>
        <dbReference type="ChEBI" id="CHEBI:29105"/>
        <label>1</label>
    </ligand>
</feature>
<evidence type="ECO:0000256" key="3">
    <source>
        <dbReference type="ARBA" id="ARBA00022723"/>
    </source>
</evidence>
<keyword evidence="5 11" id="KW-0862">Zinc</keyword>
<dbReference type="GO" id="GO:0003676">
    <property type="term" value="F:nucleic acid binding"/>
    <property type="evidence" value="ECO:0007669"/>
    <property type="project" value="InterPro"/>
</dbReference>
<evidence type="ECO:0000313" key="15">
    <source>
        <dbReference type="EMBL" id="CAF3722335.1"/>
    </source>
</evidence>
<keyword evidence="19" id="KW-1185">Reference proteome</keyword>
<keyword evidence="2 10" id="KW-0240">DNA-directed RNA polymerase</keyword>
<evidence type="ECO:0000313" key="19">
    <source>
        <dbReference type="Proteomes" id="UP000663866"/>
    </source>
</evidence>
<gene>
    <name evidence="17" type="ORF">BYL167_LOCUS62824</name>
    <name evidence="18" type="ORF">GIL414_LOCUS71361</name>
    <name evidence="16" type="ORF">OVN521_LOCUS7360</name>
    <name evidence="15" type="ORF">UXM345_LOCUS282</name>
</gene>
<evidence type="ECO:0000256" key="6">
    <source>
        <dbReference type="ARBA" id="ARBA00023163"/>
    </source>
</evidence>
<feature type="binding site" evidence="11">
    <location>
        <position position="79"/>
    </location>
    <ligand>
        <name>Zn(2+)</name>
        <dbReference type="ChEBI" id="CHEBI:29105"/>
        <label>2</label>
    </ligand>
</feature>
<dbReference type="SUPFAM" id="SSF57783">
    <property type="entry name" value="Zinc beta-ribbon"/>
    <property type="match status" value="1"/>
</dbReference>
<feature type="binding site" evidence="11">
    <location>
        <position position="104"/>
    </location>
    <ligand>
        <name>Zn(2+)</name>
        <dbReference type="ChEBI" id="CHEBI:29105"/>
        <label>2</label>
    </ligand>
</feature>
<dbReference type="Proteomes" id="UP000663842">
    <property type="component" value="Unassembled WGS sequence"/>
</dbReference>
<dbReference type="SMART" id="SM00661">
    <property type="entry name" value="RPOL9"/>
    <property type="match status" value="1"/>
</dbReference>
<evidence type="ECO:0000313" key="18">
    <source>
        <dbReference type="EMBL" id="CAF5186684.1"/>
    </source>
</evidence>
<dbReference type="PIRSF" id="PIRSF005586">
    <property type="entry name" value="RNApol_RpoM"/>
    <property type="match status" value="1"/>
</dbReference>
<proteinExistence type="inferred from homology"/>
<dbReference type="GO" id="GO:0005666">
    <property type="term" value="C:RNA polymerase III complex"/>
    <property type="evidence" value="ECO:0007669"/>
    <property type="project" value="TreeGrafter"/>
</dbReference>
<evidence type="ECO:0000256" key="9">
    <source>
        <dbReference type="ARBA" id="ARBA00054653"/>
    </source>
</evidence>